<accession>A0A3M0A9V3</accession>
<dbReference type="Pfam" id="PF03502">
    <property type="entry name" value="Channel_Tsx"/>
    <property type="match status" value="1"/>
</dbReference>
<evidence type="ECO:0000256" key="1">
    <source>
        <dbReference type="ARBA" id="ARBA00008728"/>
    </source>
</evidence>
<reference evidence="3 4" key="1">
    <citation type="submission" date="2018-10" db="EMBL/GenBank/DDBJ databases">
        <title>Genomic Encyclopedia of Type Strains, Phase IV (KMG-IV): sequencing the most valuable type-strain genomes for metagenomic binning, comparative biology and taxonomic classification.</title>
        <authorList>
            <person name="Goeker M."/>
        </authorList>
    </citation>
    <scope>NUCLEOTIDE SEQUENCE [LARGE SCALE GENOMIC DNA]</scope>
    <source>
        <strain evidence="3 4">DSM 25080</strain>
    </source>
</reference>
<dbReference type="InterPro" id="IPR018013">
    <property type="entry name" value="Channel_Tsx-like"/>
</dbReference>
<gene>
    <name evidence="3" type="ORF">DFR27_1134</name>
</gene>
<sequence length="255" mass="28080">MKLIKSLAASAVASFAFSSAANADMILWSDVSVTGLSGSGYEVDADRQHTATFEYVAGTTWGDVFVFYDATSYDSKTQDNIGFYGEISPRISMNKAFGAELGGDVLADVLLAFTLENGRGDVETFLSGVGFDWNVPGFNFLQTNVYYRSGINTDSDGFQLTPVWNMDFKVGNSKIVFDGFADWVFNTSDDQYATNLHINPQIKYDLGMALNGESGANKLYVGVEVDYWKNKYGIEDSKFFTTNQTAASLLVKYHF</sequence>
<dbReference type="OrthoDB" id="104801at2"/>
<dbReference type="Proteomes" id="UP000267187">
    <property type="component" value="Unassembled WGS sequence"/>
</dbReference>
<proteinExistence type="inferred from homology"/>
<dbReference type="SUPFAM" id="SSF111364">
    <property type="entry name" value="Tsx-like channel"/>
    <property type="match status" value="1"/>
</dbReference>
<organism evidence="3 4">
    <name type="scientific">Umboniibacter marinipuniceus</name>
    <dbReference type="NCBI Taxonomy" id="569599"/>
    <lineage>
        <taxon>Bacteria</taxon>
        <taxon>Pseudomonadati</taxon>
        <taxon>Pseudomonadota</taxon>
        <taxon>Gammaproteobacteria</taxon>
        <taxon>Cellvibrionales</taxon>
        <taxon>Cellvibrionaceae</taxon>
        <taxon>Umboniibacter</taxon>
    </lineage>
</organism>
<name>A0A3M0A9V3_9GAMM</name>
<evidence type="ECO:0000313" key="4">
    <source>
        <dbReference type="Proteomes" id="UP000267187"/>
    </source>
</evidence>
<dbReference type="GO" id="GO:0009279">
    <property type="term" value="C:cell outer membrane"/>
    <property type="evidence" value="ECO:0007669"/>
    <property type="project" value="InterPro"/>
</dbReference>
<keyword evidence="2" id="KW-0732">Signal</keyword>
<comment type="similarity">
    <text evidence="1">Belongs to the nucleoside-specific channel-forming outer membrane porin (Tsx) (TC 1.B.10) family.</text>
</comment>
<comment type="caution">
    <text evidence="3">The sequence shown here is derived from an EMBL/GenBank/DDBJ whole genome shotgun (WGS) entry which is preliminary data.</text>
</comment>
<dbReference type="EMBL" id="REFJ01000002">
    <property type="protein sequence ID" value="RMA81317.1"/>
    <property type="molecule type" value="Genomic_DNA"/>
</dbReference>
<dbReference type="AlphaFoldDB" id="A0A3M0A9V3"/>
<protein>
    <submittedName>
        <fullName evidence="3">Nucleoside-specific outer membrane channel protein Tsx</fullName>
    </submittedName>
</protein>
<evidence type="ECO:0000256" key="2">
    <source>
        <dbReference type="SAM" id="SignalP"/>
    </source>
</evidence>
<keyword evidence="4" id="KW-1185">Reference proteome</keyword>
<dbReference type="InterPro" id="IPR036777">
    <property type="entry name" value="Channel_Tsx-like_sf"/>
</dbReference>
<dbReference type="RefSeq" id="WP_121876464.1">
    <property type="nucleotide sequence ID" value="NZ_REFJ01000002.1"/>
</dbReference>
<evidence type="ECO:0000313" key="3">
    <source>
        <dbReference type="EMBL" id="RMA81317.1"/>
    </source>
</evidence>
<feature type="chain" id="PRO_5018041336" evidence="2">
    <location>
        <begin position="24"/>
        <end position="255"/>
    </location>
</feature>
<dbReference type="Gene3D" id="2.40.230.20">
    <property type="entry name" value="Nucleoside-specific channel-forming protein, Tsx-like"/>
    <property type="match status" value="1"/>
</dbReference>
<feature type="signal peptide" evidence="2">
    <location>
        <begin position="1"/>
        <end position="23"/>
    </location>
</feature>